<keyword evidence="1" id="KW-0472">Membrane</keyword>
<protein>
    <submittedName>
        <fullName evidence="2">Uncharacterized protein</fullName>
    </submittedName>
</protein>
<dbReference type="InterPro" id="IPR020308">
    <property type="entry name" value="Uncharacterised_Ynq1"/>
</dbReference>
<feature type="transmembrane region" description="Helical" evidence="1">
    <location>
        <begin position="20"/>
        <end position="40"/>
    </location>
</feature>
<evidence type="ECO:0000256" key="1">
    <source>
        <dbReference type="SAM" id="Phobius"/>
    </source>
</evidence>
<reference evidence="2" key="1">
    <citation type="journal article" date="2015" name="Nature">
        <title>Complex archaea that bridge the gap between prokaryotes and eukaryotes.</title>
        <authorList>
            <person name="Spang A."/>
            <person name="Saw J.H."/>
            <person name="Jorgensen S.L."/>
            <person name="Zaremba-Niedzwiedzka K."/>
            <person name="Martijn J."/>
            <person name="Lind A.E."/>
            <person name="van Eijk R."/>
            <person name="Schleper C."/>
            <person name="Guy L."/>
            <person name="Ettema T.J."/>
        </authorList>
    </citation>
    <scope>NUCLEOTIDE SEQUENCE</scope>
</reference>
<sequence>MPRATESQMKRARQARMVGIVMAATMILWLGAQVLVGRIGPGGPGASLNLQR</sequence>
<evidence type="ECO:0000313" key="2">
    <source>
        <dbReference type="EMBL" id="KKK60031.1"/>
    </source>
</evidence>
<dbReference type="AlphaFoldDB" id="A0A0F8ZJ95"/>
<keyword evidence="1" id="KW-0812">Transmembrane</keyword>
<proteinExistence type="predicted"/>
<dbReference type="EMBL" id="LAZR01063171">
    <property type="protein sequence ID" value="KKK60031.1"/>
    <property type="molecule type" value="Genomic_DNA"/>
</dbReference>
<name>A0A0F8ZJ95_9ZZZZ</name>
<comment type="caution">
    <text evidence="2">The sequence shown here is derived from an EMBL/GenBank/DDBJ whole genome shotgun (WGS) entry which is preliminary data.</text>
</comment>
<dbReference type="Pfam" id="PF17272">
    <property type="entry name" value="DUF5337"/>
    <property type="match status" value="1"/>
</dbReference>
<accession>A0A0F8ZJ95</accession>
<gene>
    <name evidence="2" type="ORF">LCGC14_3028430</name>
</gene>
<keyword evidence="1" id="KW-1133">Transmembrane helix</keyword>
<organism evidence="2">
    <name type="scientific">marine sediment metagenome</name>
    <dbReference type="NCBI Taxonomy" id="412755"/>
    <lineage>
        <taxon>unclassified sequences</taxon>
        <taxon>metagenomes</taxon>
        <taxon>ecological metagenomes</taxon>
    </lineage>
</organism>